<dbReference type="Proteomes" id="UP000078358">
    <property type="component" value="Unassembled WGS sequence"/>
</dbReference>
<organism evidence="2 3">
    <name type="scientific">Bibersteinia trehalosi Y31</name>
    <dbReference type="NCBI Taxonomy" id="1261658"/>
    <lineage>
        <taxon>Bacteria</taxon>
        <taxon>Pseudomonadati</taxon>
        <taxon>Pseudomonadota</taxon>
        <taxon>Gammaproteobacteria</taxon>
        <taxon>Pasteurellales</taxon>
        <taxon>Pasteurellaceae</taxon>
        <taxon>Bibersteinia</taxon>
    </lineage>
</organism>
<protein>
    <submittedName>
        <fullName evidence="2">ABC transporter substrate-binding protein</fullName>
    </submittedName>
</protein>
<evidence type="ECO:0000313" key="3">
    <source>
        <dbReference type="Proteomes" id="UP000078358"/>
    </source>
</evidence>
<dbReference type="EMBL" id="JACI01000001">
    <property type="protein sequence ID" value="OAQ15507.1"/>
    <property type="molecule type" value="Genomic_DNA"/>
</dbReference>
<accession>A0A179D146</accession>
<dbReference type="AlphaFoldDB" id="A0A179D146"/>
<keyword evidence="1" id="KW-0812">Transmembrane</keyword>
<sequence length="104" mass="12209">MPRKLQKLMVINKSRNLPLKLKLKTILIDIITWGLWIYVGYFIYVHADHILNLPIIDNLIFIDVIGLMFLIVLGLLILTILWAVITRSKRNTQNKENKENNDLK</sequence>
<feature type="transmembrane region" description="Helical" evidence="1">
    <location>
        <begin position="64"/>
        <end position="85"/>
    </location>
</feature>
<dbReference type="PATRIC" id="fig|1261658.3.peg.599"/>
<reference evidence="2 3" key="1">
    <citation type="submission" date="2014-01" db="EMBL/GenBank/DDBJ databases">
        <authorList>
            <person name="Zuccon D."/>
        </authorList>
    </citation>
    <scope>NUCLEOTIDE SEQUENCE [LARGE SCALE GENOMIC DNA]</scope>
    <source>
        <strain evidence="2 3">Y31</strain>
    </source>
</reference>
<comment type="caution">
    <text evidence="2">The sequence shown here is derived from an EMBL/GenBank/DDBJ whole genome shotgun (WGS) entry which is preliminary data.</text>
</comment>
<evidence type="ECO:0000313" key="2">
    <source>
        <dbReference type="EMBL" id="OAQ15507.1"/>
    </source>
</evidence>
<evidence type="ECO:0000256" key="1">
    <source>
        <dbReference type="SAM" id="Phobius"/>
    </source>
</evidence>
<feature type="transmembrane region" description="Helical" evidence="1">
    <location>
        <begin position="21"/>
        <end position="44"/>
    </location>
</feature>
<dbReference type="RefSeq" id="WP_064318155.1">
    <property type="nucleotide sequence ID" value="NZ_JACI01000001.1"/>
</dbReference>
<keyword evidence="1" id="KW-1133">Transmembrane helix</keyword>
<name>A0A179D146_BIBTR</name>
<gene>
    <name evidence="2" type="ORF">F480_02975</name>
</gene>
<proteinExistence type="predicted"/>
<keyword evidence="1" id="KW-0472">Membrane</keyword>